<proteinExistence type="predicted"/>
<dbReference type="InterPro" id="IPR007788">
    <property type="entry name" value="QCT"/>
</dbReference>
<dbReference type="RefSeq" id="WP_076599756.1">
    <property type="nucleotide sequence ID" value="NZ_CP046976.1"/>
</dbReference>
<feature type="signal peptide" evidence="1">
    <location>
        <begin position="1"/>
        <end position="28"/>
    </location>
</feature>
<keyword evidence="1" id="KW-0732">Signal</keyword>
<dbReference type="InterPro" id="IPR011044">
    <property type="entry name" value="Quino_amine_DH_bsu"/>
</dbReference>
<organism evidence="2 3">
    <name type="scientific">Corynebacterium appendicis CIP 107643</name>
    <dbReference type="NCBI Taxonomy" id="1161099"/>
    <lineage>
        <taxon>Bacteria</taxon>
        <taxon>Bacillati</taxon>
        <taxon>Actinomycetota</taxon>
        <taxon>Actinomycetes</taxon>
        <taxon>Mycobacteriales</taxon>
        <taxon>Corynebacteriaceae</taxon>
        <taxon>Corynebacterium</taxon>
    </lineage>
</organism>
<dbReference type="SUPFAM" id="SSF50969">
    <property type="entry name" value="YVTN repeat-like/Quinoprotein amine dehydrogenase"/>
    <property type="match status" value="1"/>
</dbReference>
<name>A0A1N7JYN1_9CORY</name>
<dbReference type="PANTHER" id="PTHR31270">
    <property type="entry name" value="GLUTAMINYL-PEPTIDE CYCLOTRANSFERASE"/>
    <property type="match status" value="1"/>
</dbReference>
<keyword evidence="3" id="KW-1185">Reference proteome</keyword>
<evidence type="ECO:0000313" key="2">
    <source>
        <dbReference type="EMBL" id="SIS54445.1"/>
    </source>
</evidence>
<dbReference type="InterPro" id="IPR015943">
    <property type="entry name" value="WD40/YVTN_repeat-like_dom_sf"/>
</dbReference>
<dbReference type="OrthoDB" id="9783700at2"/>
<evidence type="ECO:0000256" key="1">
    <source>
        <dbReference type="SAM" id="SignalP"/>
    </source>
</evidence>
<dbReference type="EMBL" id="FTOF01000012">
    <property type="protein sequence ID" value="SIS54445.1"/>
    <property type="molecule type" value="Genomic_DNA"/>
</dbReference>
<dbReference type="Gene3D" id="2.130.10.10">
    <property type="entry name" value="YVTN repeat-like/Quinoprotein amine dehydrogenase"/>
    <property type="match status" value="1"/>
</dbReference>
<dbReference type="Pfam" id="PF05096">
    <property type="entry name" value="Glu_cyclase_2"/>
    <property type="match status" value="1"/>
</dbReference>
<protein>
    <submittedName>
        <fullName evidence="2">Glutamine cyclotransferase</fullName>
    </submittedName>
</protein>
<dbReference type="Proteomes" id="UP000186292">
    <property type="component" value="Unassembled WGS sequence"/>
</dbReference>
<sequence length="268" mass="29272">MVEFPHAAALSSLLTAVALLAVGCSSTAAQHESAGTEMLTVSVKETLPFDDTSFTQGLEVAPDGTLYVATGMEGESRIYRTSAQGEELASEDLEPDFFGEGITRVGDHLWQLTWQNNTAIKRDADTLAELERTSFDGEGWGLCHRQDANEVIFSDGTAELRRMDPDTLTERERFTVTRGGQPLEGINELECVGDDIYANIFTTTDIVRIDAETGSVEALIDASAVPNNASPDPNHVLNGIAFIPNSGNEFYLTGKRWPDMYRVTFEPK</sequence>
<reference evidence="3" key="1">
    <citation type="submission" date="2017-01" db="EMBL/GenBank/DDBJ databases">
        <authorList>
            <person name="Varghese N."/>
            <person name="Submissions S."/>
        </authorList>
    </citation>
    <scope>NUCLEOTIDE SEQUENCE [LARGE SCALE GENOMIC DNA]</scope>
    <source>
        <strain evidence="3">DSM 44531</strain>
    </source>
</reference>
<dbReference type="AlphaFoldDB" id="A0A1N7JYN1"/>
<dbReference type="STRING" id="1161099.SAMN05444817_11245"/>
<accession>A0A1N7JYN1</accession>
<gene>
    <name evidence="2" type="ORF">SAMN05444817_11245</name>
</gene>
<dbReference type="PANTHER" id="PTHR31270:SF1">
    <property type="entry name" value="GLUTAMINYL-PEPTIDE CYCLOTRANSFERASE"/>
    <property type="match status" value="1"/>
</dbReference>
<keyword evidence="2" id="KW-0808">Transferase</keyword>
<feature type="chain" id="PRO_5039032204" evidence="1">
    <location>
        <begin position="29"/>
        <end position="268"/>
    </location>
</feature>
<evidence type="ECO:0000313" key="3">
    <source>
        <dbReference type="Proteomes" id="UP000186292"/>
    </source>
</evidence>
<dbReference type="GO" id="GO:0016603">
    <property type="term" value="F:glutaminyl-peptide cyclotransferase activity"/>
    <property type="evidence" value="ECO:0007669"/>
    <property type="project" value="InterPro"/>
</dbReference>